<dbReference type="Gene3D" id="1.10.8.60">
    <property type="match status" value="2"/>
</dbReference>
<dbReference type="Gene3D" id="1.10.1780.10">
    <property type="entry name" value="Clp, N-terminal domain"/>
    <property type="match status" value="1"/>
</dbReference>
<dbReference type="Gene3D" id="6.20.20.10">
    <property type="match status" value="1"/>
</dbReference>
<dbReference type="SUPFAM" id="SSF81923">
    <property type="entry name" value="Double Clp-N motif"/>
    <property type="match status" value="1"/>
</dbReference>
<dbReference type="PANTHER" id="PTHR11638">
    <property type="entry name" value="ATP-DEPENDENT CLP PROTEASE"/>
    <property type="match status" value="1"/>
</dbReference>
<evidence type="ECO:0000259" key="6">
    <source>
        <dbReference type="SMART" id="SM00382"/>
    </source>
</evidence>
<dbReference type="SMART" id="SM00382">
    <property type="entry name" value="AAA"/>
    <property type="match status" value="2"/>
</dbReference>
<dbReference type="InterPro" id="IPR004176">
    <property type="entry name" value="Clp_R_N"/>
</dbReference>
<evidence type="ECO:0000259" key="7">
    <source>
        <dbReference type="SMART" id="SM01086"/>
    </source>
</evidence>
<proteinExistence type="predicted"/>
<dbReference type="GO" id="GO:0016887">
    <property type="term" value="F:ATP hydrolysis activity"/>
    <property type="evidence" value="ECO:0007669"/>
    <property type="project" value="InterPro"/>
</dbReference>
<keyword evidence="2" id="KW-0547">Nucleotide-binding</keyword>
<dbReference type="Gene3D" id="3.40.50.300">
    <property type="entry name" value="P-loop containing nucleotide triphosphate hydrolases"/>
    <property type="match status" value="2"/>
</dbReference>
<dbReference type="GO" id="GO:0005737">
    <property type="term" value="C:cytoplasm"/>
    <property type="evidence" value="ECO:0007669"/>
    <property type="project" value="TreeGrafter"/>
</dbReference>
<keyword evidence="5" id="KW-1133">Transmembrane helix</keyword>
<dbReference type="GO" id="GO:0034605">
    <property type="term" value="P:cellular response to heat"/>
    <property type="evidence" value="ECO:0007669"/>
    <property type="project" value="TreeGrafter"/>
</dbReference>
<evidence type="ECO:0000313" key="9">
    <source>
        <dbReference type="Proteomes" id="UP000034516"/>
    </source>
</evidence>
<dbReference type="InterPro" id="IPR001270">
    <property type="entry name" value="ClpA/B"/>
</dbReference>
<feature type="domain" description="Clp ATPase C-terminal" evidence="7">
    <location>
        <begin position="820"/>
        <end position="906"/>
    </location>
</feature>
<accession>A0A0G1BYM4</accession>
<dbReference type="Pfam" id="PF17871">
    <property type="entry name" value="AAA_lid_9"/>
    <property type="match status" value="1"/>
</dbReference>
<dbReference type="Proteomes" id="UP000034516">
    <property type="component" value="Unassembled WGS sequence"/>
</dbReference>
<name>A0A0G1BYM4_9BACT</name>
<dbReference type="InterPro" id="IPR019489">
    <property type="entry name" value="Clp_ATPase_C"/>
</dbReference>
<feature type="domain" description="AAA+ ATPase" evidence="6">
    <location>
        <begin position="653"/>
        <end position="821"/>
    </location>
</feature>
<reference evidence="8 9" key="1">
    <citation type="journal article" date="2015" name="Nature">
        <title>rRNA introns, odd ribosomes, and small enigmatic genomes across a large radiation of phyla.</title>
        <authorList>
            <person name="Brown C.T."/>
            <person name="Hug L.A."/>
            <person name="Thomas B.C."/>
            <person name="Sharon I."/>
            <person name="Castelle C.J."/>
            <person name="Singh A."/>
            <person name="Wilkins M.J."/>
            <person name="Williams K.H."/>
            <person name="Banfield J.F."/>
        </authorList>
    </citation>
    <scope>NUCLEOTIDE SEQUENCE [LARGE SCALE GENOMIC DNA]</scope>
</reference>
<dbReference type="CDD" id="cd00009">
    <property type="entry name" value="AAA"/>
    <property type="match status" value="1"/>
</dbReference>
<dbReference type="AlphaFoldDB" id="A0A0G1BYM4"/>
<gene>
    <name evidence="8" type="ORF">UV02_C0012G0011</name>
</gene>
<keyword evidence="5" id="KW-0472">Membrane</keyword>
<dbReference type="SMART" id="SM01086">
    <property type="entry name" value="ClpB_D2-small"/>
    <property type="match status" value="1"/>
</dbReference>
<dbReference type="Pfam" id="PF10431">
    <property type="entry name" value="ClpB_D2-small"/>
    <property type="match status" value="1"/>
</dbReference>
<sequence length="914" mass="102592">MAEEKQSKPIYTCPECQGLGEVAGNACRNCGGVGVALFLNGEVFCFDHKLNSFSINSERYARRTRSLINTLFLLFGVAGLGFIFYVIFSLTQHGANWFPVVYLRNEYTFIFWVSLLTDFYLVYRINRESKPRSTLKPRSFWRRNSDTATGGSFGWNFIKKYKKREIFNSFDQRSKQAVEEAWLLADKLKHGSLHGLHLLISFLSNTQANLVLARLSVDHQRLIEKVKHGLQMIAESGKRTTVSFEVKQALLEAYLIAYEKNKKKVNATDILIALTRQVGLVREILYDLVITDREIEHASAWVDLQSYLILRWHKFRYLSRLKPKSAMNRAYTAVATPRLDNISRDMTLWARAGAYAPCIGREKEIAEIFRILEVDKIGALLVGYPGVGKGSILEGIAELMVKEEVPQILQDKRLVSLSVSGLIAGAGQFGAMEEKMVAIMREIARARNIVLVIEDIQHLVGVATTGGESMDLAEVLAEQAQAHNFLVIATTTPEMSKEKIEKTNLSKVLQKVLINEADQDEAIRVLEAKALQFEAEHKIYFSYQAIETTVRMAGQYLRDTYLPEKAVKLLEQVAISVKNKNGEKTVVKAEDVAEAVADLTNIPVTKITADESKKLLNLEQVMHERVVGQNEAISMVASAIRRARTELRGKSRPIAAFLFLGSTGVGKTEVAKTLAAAYFNSEKDMVRLDMSEYQASDALAKLIGDAQTGKGGFLTEKVRKNPFTLILLDELEKASSDILNLFLQVFDDGRLTDATGKTIDFTNAIIIGTSNAGTEFIQESLKLGKGMAVIRETLLSDHLKKYFRPELLNRFDGIVVFAPLNMEDVAEIARIFLRQLAERLEEKGIEFGFEEVAVLELARLGYDPTMGARPLRRVVQDKIEDALAKLFLENKLERRDRVILQKGLVLAVVKAQEL</sequence>
<dbReference type="InterPro" id="IPR003593">
    <property type="entry name" value="AAA+_ATPase"/>
</dbReference>
<protein>
    <submittedName>
        <fullName evidence="8">ATPase AAA-2 domain protein</fullName>
    </submittedName>
</protein>
<organism evidence="8 9">
    <name type="scientific">Candidatus Kuenenbacteria bacterium GW2011_GWA2_42_15</name>
    <dbReference type="NCBI Taxonomy" id="1618677"/>
    <lineage>
        <taxon>Bacteria</taxon>
        <taxon>Candidatus Kueneniibacteriota</taxon>
    </lineage>
</organism>
<dbReference type="SUPFAM" id="SSF52540">
    <property type="entry name" value="P-loop containing nucleoside triphosphate hydrolases"/>
    <property type="match status" value="2"/>
</dbReference>
<evidence type="ECO:0000256" key="5">
    <source>
        <dbReference type="SAM" id="Phobius"/>
    </source>
</evidence>
<feature type="transmembrane region" description="Helical" evidence="5">
    <location>
        <begin position="67"/>
        <end position="87"/>
    </location>
</feature>
<keyword evidence="4" id="KW-0143">Chaperone</keyword>
<dbReference type="Pfam" id="PF02861">
    <property type="entry name" value="Clp_N"/>
    <property type="match status" value="1"/>
</dbReference>
<dbReference type="CDD" id="cd19499">
    <property type="entry name" value="RecA-like_ClpB_Hsp104-like"/>
    <property type="match status" value="1"/>
</dbReference>
<dbReference type="GO" id="GO:0005524">
    <property type="term" value="F:ATP binding"/>
    <property type="evidence" value="ECO:0007669"/>
    <property type="project" value="UniProtKB-KW"/>
</dbReference>
<comment type="caution">
    <text evidence="8">The sequence shown here is derived from an EMBL/GenBank/DDBJ whole genome shotgun (WGS) entry which is preliminary data.</text>
</comment>
<evidence type="ECO:0000256" key="2">
    <source>
        <dbReference type="ARBA" id="ARBA00022741"/>
    </source>
</evidence>
<dbReference type="PANTHER" id="PTHR11638:SF18">
    <property type="entry name" value="HEAT SHOCK PROTEIN 104"/>
    <property type="match status" value="1"/>
</dbReference>
<dbReference type="InterPro" id="IPR036628">
    <property type="entry name" value="Clp_N_dom_sf"/>
</dbReference>
<dbReference type="Pfam" id="PF07724">
    <property type="entry name" value="AAA_2"/>
    <property type="match status" value="1"/>
</dbReference>
<feature type="domain" description="AAA+ ATPase" evidence="6">
    <location>
        <begin position="375"/>
        <end position="515"/>
    </location>
</feature>
<dbReference type="PRINTS" id="PR00300">
    <property type="entry name" value="CLPPROTEASEA"/>
</dbReference>
<evidence type="ECO:0000313" key="8">
    <source>
        <dbReference type="EMBL" id="KKS42523.1"/>
    </source>
</evidence>
<evidence type="ECO:0000256" key="1">
    <source>
        <dbReference type="ARBA" id="ARBA00022737"/>
    </source>
</evidence>
<keyword evidence="1" id="KW-0677">Repeat</keyword>
<dbReference type="InterPro" id="IPR003959">
    <property type="entry name" value="ATPase_AAA_core"/>
</dbReference>
<dbReference type="EMBL" id="LCCW01000012">
    <property type="protein sequence ID" value="KKS42523.1"/>
    <property type="molecule type" value="Genomic_DNA"/>
</dbReference>
<evidence type="ECO:0000256" key="3">
    <source>
        <dbReference type="ARBA" id="ARBA00022840"/>
    </source>
</evidence>
<dbReference type="InterPro" id="IPR041546">
    <property type="entry name" value="ClpA/ClpB_AAA_lid"/>
</dbReference>
<keyword evidence="5" id="KW-0812">Transmembrane</keyword>
<evidence type="ECO:0000256" key="4">
    <source>
        <dbReference type="ARBA" id="ARBA00023186"/>
    </source>
</evidence>
<dbReference type="Pfam" id="PF00004">
    <property type="entry name" value="AAA"/>
    <property type="match status" value="1"/>
</dbReference>
<dbReference type="InterPro" id="IPR050130">
    <property type="entry name" value="ClpA_ClpB"/>
</dbReference>
<dbReference type="InterPro" id="IPR027417">
    <property type="entry name" value="P-loop_NTPase"/>
</dbReference>
<keyword evidence="3" id="KW-0067">ATP-binding</keyword>